<dbReference type="AlphaFoldDB" id="A0A1H7UN13"/>
<name>A0A1H7UN13_STRJI</name>
<reference evidence="3" key="1">
    <citation type="submission" date="2016-10" db="EMBL/GenBank/DDBJ databases">
        <authorList>
            <person name="Varghese N."/>
        </authorList>
    </citation>
    <scope>NUCLEOTIDE SEQUENCE [LARGE SCALE GENOMIC DNA]</scope>
    <source>
        <strain evidence="3">DSM 45096 / BCRC 16803 / CGMCC 4.1857 / CIP 109030 / JCM 12277 / KCTC 19219 / NBRC 100920 / 33214</strain>
    </source>
</reference>
<feature type="chain" id="PRO_5038632983" evidence="1">
    <location>
        <begin position="23"/>
        <end position="41"/>
    </location>
</feature>
<accession>A0A1H7UN13</accession>
<dbReference type="EMBL" id="FOAZ01000016">
    <property type="protein sequence ID" value="SEL98353.1"/>
    <property type="molecule type" value="Genomic_DNA"/>
</dbReference>
<gene>
    <name evidence="2" type="ORF">SAMN05414137_11661</name>
</gene>
<feature type="signal peptide" evidence="1">
    <location>
        <begin position="1"/>
        <end position="22"/>
    </location>
</feature>
<sequence length="41" mass="3978">MKKMAMVLAAFALAAGIGLSTASEAGAHTTPNGGPACGLCW</sequence>
<keyword evidence="1" id="KW-0732">Signal</keyword>
<proteinExistence type="predicted"/>
<dbReference type="Proteomes" id="UP000183015">
    <property type="component" value="Unassembled WGS sequence"/>
</dbReference>
<evidence type="ECO:0000313" key="3">
    <source>
        <dbReference type="Proteomes" id="UP000183015"/>
    </source>
</evidence>
<keyword evidence="3" id="KW-1185">Reference proteome</keyword>
<protein>
    <submittedName>
        <fullName evidence="2">Uncharacterized protein</fullName>
    </submittedName>
</protein>
<evidence type="ECO:0000256" key="1">
    <source>
        <dbReference type="SAM" id="SignalP"/>
    </source>
</evidence>
<organism evidence="2 3">
    <name type="scientific">Streptacidiphilus jiangxiensis</name>
    <dbReference type="NCBI Taxonomy" id="235985"/>
    <lineage>
        <taxon>Bacteria</taxon>
        <taxon>Bacillati</taxon>
        <taxon>Actinomycetota</taxon>
        <taxon>Actinomycetes</taxon>
        <taxon>Kitasatosporales</taxon>
        <taxon>Streptomycetaceae</taxon>
        <taxon>Streptacidiphilus</taxon>
    </lineage>
</organism>
<evidence type="ECO:0000313" key="2">
    <source>
        <dbReference type="EMBL" id="SEL98353.1"/>
    </source>
</evidence>